<dbReference type="InterPro" id="IPR010905">
    <property type="entry name" value="Glyco_hydro_88"/>
</dbReference>
<dbReference type="GO" id="GO:0016787">
    <property type="term" value="F:hydrolase activity"/>
    <property type="evidence" value="ECO:0007669"/>
    <property type="project" value="UniProtKB-KW"/>
</dbReference>
<dbReference type="PANTHER" id="PTHR33886:SF8">
    <property type="entry name" value="UNSATURATED RHAMNOGALACTURONAN HYDROLASE (EUROFUNG)"/>
    <property type="match status" value="1"/>
</dbReference>
<dbReference type="InterPro" id="IPR052043">
    <property type="entry name" value="PolySaccharide_Degr_Enz"/>
</dbReference>
<evidence type="ECO:0000313" key="3">
    <source>
        <dbReference type="Proteomes" id="UP000481087"/>
    </source>
</evidence>
<organism evidence="2 3">
    <name type="scientific">Paenibacillus silvestris</name>
    <dbReference type="NCBI Taxonomy" id="2606219"/>
    <lineage>
        <taxon>Bacteria</taxon>
        <taxon>Bacillati</taxon>
        <taxon>Bacillota</taxon>
        <taxon>Bacilli</taxon>
        <taxon>Bacillales</taxon>
        <taxon>Paenibacillaceae</taxon>
        <taxon>Paenibacillus</taxon>
    </lineage>
</organism>
<dbReference type="Pfam" id="PF07470">
    <property type="entry name" value="Glyco_hydro_88"/>
    <property type="match status" value="1"/>
</dbReference>
<accession>A0A6L8V696</accession>
<gene>
    <name evidence="2" type="ORF">GQF01_27190</name>
</gene>
<dbReference type="PANTHER" id="PTHR33886">
    <property type="entry name" value="UNSATURATED RHAMNOGALACTURONAN HYDROLASE (EUROFUNG)"/>
    <property type="match status" value="1"/>
</dbReference>
<dbReference type="InterPro" id="IPR008928">
    <property type="entry name" value="6-hairpin_glycosidase_sf"/>
</dbReference>
<dbReference type="InterPro" id="IPR012341">
    <property type="entry name" value="6hp_glycosidase-like_sf"/>
</dbReference>
<evidence type="ECO:0000313" key="2">
    <source>
        <dbReference type="EMBL" id="MZQ85795.1"/>
    </source>
</evidence>
<protein>
    <submittedName>
        <fullName evidence="2">Glycosyl hydrolase family 88</fullName>
    </submittedName>
</protein>
<dbReference type="AlphaFoldDB" id="A0A6L8V696"/>
<dbReference type="SUPFAM" id="SSF48208">
    <property type="entry name" value="Six-hairpin glycosidases"/>
    <property type="match status" value="1"/>
</dbReference>
<dbReference type="Proteomes" id="UP000481087">
    <property type="component" value="Unassembled WGS sequence"/>
</dbReference>
<proteinExistence type="predicted"/>
<dbReference type="GO" id="GO:0005975">
    <property type="term" value="P:carbohydrate metabolic process"/>
    <property type="evidence" value="ECO:0007669"/>
    <property type="project" value="InterPro"/>
</dbReference>
<reference evidence="2 3" key="1">
    <citation type="submission" date="2019-12" db="EMBL/GenBank/DDBJ databases">
        <title>Paenibacillus sp. nov. sp. isolated from soil.</title>
        <authorList>
            <person name="Kim J."/>
            <person name="Jeong S.E."/>
            <person name="Jung H.S."/>
            <person name="Jeon C.O."/>
        </authorList>
    </citation>
    <scope>NUCLEOTIDE SEQUENCE [LARGE SCALE GENOMIC DNA]</scope>
    <source>
        <strain evidence="2 3">5J-6</strain>
    </source>
</reference>
<keyword evidence="1 2" id="KW-0378">Hydrolase</keyword>
<dbReference type="Gene3D" id="1.50.10.10">
    <property type="match status" value="1"/>
</dbReference>
<name>A0A6L8V696_9BACL</name>
<dbReference type="EMBL" id="WTUZ01000036">
    <property type="protein sequence ID" value="MZQ85795.1"/>
    <property type="molecule type" value="Genomic_DNA"/>
</dbReference>
<comment type="caution">
    <text evidence="2">The sequence shown here is derived from an EMBL/GenBank/DDBJ whole genome shotgun (WGS) entry which is preliminary data.</text>
</comment>
<sequence>MKEEDKWSVKTAKTIMRSTNERGYHPELEQRWMYVNGMTLKALLHVGEQTGDDTYGEYVRKHTDLFVQEDGTIRTYTLEDYNLDQINQGKVLFSLWKKTSDKKYAQAASELILQIKGHPRTSEGGLWHKKIYPFQMWLDGLYMATPFIAEYARVFDIPELFDEAARQLLLVERHTRDRQTGLLHHGWDESGEQQWCEATTGKSRHFWSRGMGWYAMAIVDALEHFPKDHPQRGTMMGVFERMMHALARVQDPITGLWYQVLNRGEEGTNYLEASGSSMFVYAAAKGVRLKYLSGPFKEVALRGFQGLLNELIEEDASGVHVNGICHGAGLGGNPYRDGSFEYYLGEKIVKDALMGMAPFLLASVEIERLQGGERK</sequence>
<keyword evidence="3" id="KW-1185">Reference proteome</keyword>
<evidence type="ECO:0000256" key="1">
    <source>
        <dbReference type="ARBA" id="ARBA00022801"/>
    </source>
</evidence>